<comment type="caution">
    <text evidence="2">The sequence shown here is derived from an EMBL/GenBank/DDBJ whole genome shotgun (WGS) entry which is preliminary data.</text>
</comment>
<keyword evidence="3" id="KW-1185">Reference proteome</keyword>
<feature type="signal peptide" evidence="1">
    <location>
        <begin position="1"/>
        <end position="19"/>
    </location>
</feature>
<name>A0ABR4ALZ5_9LECA</name>
<reference evidence="2 3" key="1">
    <citation type="submission" date="2024-09" db="EMBL/GenBank/DDBJ databases">
        <title>Rethinking Asexuality: The Enigmatic Case of Functional Sexual Genes in Lepraria (Stereocaulaceae).</title>
        <authorList>
            <person name="Doellman M."/>
            <person name="Sun Y."/>
            <person name="Barcenas-Pena A."/>
            <person name="Lumbsch H.T."/>
            <person name="Grewe F."/>
        </authorList>
    </citation>
    <scope>NUCLEOTIDE SEQUENCE [LARGE SCALE GENOMIC DNA]</scope>
    <source>
        <strain evidence="2 3">Grewe 0041</strain>
    </source>
</reference>
<proteinExistence type="predicted"/>
<gene>
    <name evidence="2" type="ORF">ABVK25_011582</name>
</gene>
<accession>A0ABR4ALZ5</accession>
<sequence>MLFLTAFLTLIFLYISTLALPSPLPLPNLNPSLSPIPLSLTKPINITSYCFNRPFIHGEPKEVDCQAVIVKILTSPDAYTPKKWTGNSHTIITHWVNNTCSVDVQPDMPFSEDIFKLADVVISATSVVRDCVEKIRGRWGGWCSVGPKREFRVRVEYNHQI</sequence>
<dbReference type="Proteomes" id="UP001590951">
    <property type="component" value="Unassembled WGS sequence"/>
</dbReference>
<dbReference type="EMBL" id="JBHFEH010000104">
    <property type="protein sequence ID" value="KAL2046752.1"/>
    <property type="molecule type" value="Genomic_DNA"/>
</dbReference>
<keyword evidence="1" id="KW-0732">Signal</keyword>
<feature type="chain" id="PRO_5046185427" evidence="1">
    <location>
        <begin position="20"/>
        <end position="161"/>
    </location>
</feature>
<evidence type="ECO:0000313" key="2">
    <source>
        <dbReference type="EMBL" id="KAL2046752.1"/>
    </source>
</evidence>
<organism evidence="2 3">
    <name type="scientific">Lepraria finkii</name>
    <dbReference type="NCBI Taxonomy" id="1340010"/>
    <lineage>
        <taxon>Eukaryota</taxon>
        <taxon>Fungi</taxon>
        <taxon>Dikarya</taxon>
        <taxon>Ascomycota</taxon>
        <taxon>Pezizomycotina</taxon>
        <taxon>Lecanoromycetes</taxon>
        <taxon>OSLEUM clade</taxon>
        <taxon>Lecanoromycetidae</taxon>
        <taxon>Lecanorales</taxon>
        <taxon>Lecanorineae</taxon>
        <taxon>Stereocaulaceae</taxon>
        <taxon>Lepraria</taxon>
    </lineage>
</organism>
<evidence type="ECO:0000313" key="3">
    <source>
        <dbReference type="Proteomes" id="UP001590951"/>
    </source>
</evidence>
<protein>
    <submittedName>
        <fullName evidence="2">Uncharacterized protein</fullName>
    </submittedName>
</protein>
<evidence type="ECO:0000256" key="1">
    <source>
        <dbReference type="SAM" id="SignalP"/>
    </source>
</evidence>